<keyword evidence="8" id="KW-1185">Reference proteome</keyword>
<dbReference type="InterPro" id="IPR050590">
    <property type="entry name" value="Exosome_comp_Rrp42_subfam"/>
</dbReference>
<dbReference type="InterPro" id="IPR001247">
    <property type="entry name" value="ExoRNase_PH_dom1"/>
</dbReference>
<evidence type="ECO:0000313" key="7">
    <source>
        <dbReference type="EMBL" id="MES1918855.1"/>
    </source>
</evidence>
<evidence type="ECO:0000259" key="6">
    <source>
        <dbReference type="Pfam" id="PF03725"/>
    </source>
</evidence>
<dbReference type="InterPro" id="IPR015847">
    <property type="entry name" value="ExoRNase_PH_dom2"/>
</dbReference>
<accession>A0ABV2AGP5</accession>
<evidence type="ECO:0000256" key="2">
    <source>
        <dbReference type="ARBA" id="ARBA00004496"/>
    </source>
</evidence>
<dbReference type="InterPro" id="IPR027408">
    <property type="entry name" value="PNPase/RNase_PH_dom_sf"/>
</dbReference>
<name>A0ABV2AGP5_9EUKA</name>
<evidence type="ECO:0000259" key="5">
    <source>
        <dbReference type="Pfam" id="PF01138"/>
    </source>
</evidence>
<dbReference type="SUPFAM" id="SSF55666">
    <property type="entry name" value="Ribonuclease PH domain 2-like"/>
    <property type="match status" value="1"/>
</dbReference>
<comment type="similarity">
    <text evidence="3">Belongs to the RNase PH family.</text>
</comment>
<reference evidence="7 8" key="1">
    <citation type="journal article" date="2024" name="BMC Biol.">
        <title>Comparative genomics of Ascetosporea gives new insight into the evolutionary basis for animal parasitism in Rhizaria.</title>
        <authorList>
            <person name="Hiltunen Thoren M."/>
            <person name="Onut-Brannstrom I."/>
            <person name="Alfjorden A."/>
            <person name="Peckova H."/>
            <person name="Swords F."/>
            <person name="Hooper C."/>
            <person name="Holzer A.S."/>
            <person name="Bass D."/>
            <person name="Burki F."/>
        </authorList>
    </citation>
    <scope>NUCLEOTIDE SEQUENCE [LARGE SCALE GENOMIC DNA]</scope>
    <source>
        <strain evidence="7">20-A016</strain>
    </source>
</reference>
<comment type="caution">
    <text evidence="7">The sequence shown here is derived from an EMBL/GenBank/DDBJ whole genome shotgun (WGS) entry which is preliminary data.</text>
</comment>
<evidence type="ECO:0000313" key="8">
    <source>
        <dbReference type="Proteomes" id="UP001439008"/>
    </source>
</evidence>
<feature type="domain" description="Exoribonuclease phosphorolytic" evidence="5">
    <location>
        <begin position="38"/>
        <end position="156"/>
    </location>
</feature>
<protein>
    <submittedName>
        <fullName evidence="7">Rrp42p</fullName>
    </submittedName>
</protein>
<dbReference type="Pfam" id="PF03725">
    <property type="entry name" value="RNase_PH_C"/>
    <property type="match status" value="1"/>
</dbReference>
<feature type="domain" description="Exoribonuclease phosphorolytic" evidence="6">
    <location>
        <begin position="186"/>
        <end position="239"/>
    </location>
</feature>
<sequence length="253" mass="28629">MAVYKSKNVLELIRNTAKENMRLDGRTNLEHRQIKHEKIANGIITTSFGKTKCVVSIKESLKNPFPDKPNEGIINFSSSFNLSEFSQKMLKETELNSILDNIFKKNNLIDAESLCVMSGRKVWALKINADIFADDGNSASCAVHAVSLALNDFLLPFTFIQNDQISIIKEKSTKLKVNGHVFMQKMAYFENRFVLDPSLAEEFASNAFCSAAFSKDGKICYLLKKGVLPIPIEKLFDSLKQIFEHFKQLNLHL</sequence>
<dbReference type="PANTHER" id="PTHR11097">
    <property type="entry name" value="EXOSOME COMPLEX EXONUCLEASE RIBOSOMAL RNA PROCESSING PROTEIN"/>
    <property type="match status" value="1"/>
</dbReference>
<proteinExistence type="inferred from homology"/>
<evidence type="ECO:0000256" key="4">
    <source>
        <dbReference type="ARBA" id="ARBA00022490"/>
    </source>
</evidence>
<evidence type="ECO:0000256" key="1">
    <source>
        <dbReference type="ARBA" id="ARBA00004123"/>
    </source>
</evidence>
<dbReference type="InterPro" id="IPR036345">
    <property type="entry name" value="ExoRNase_PH_dom2_sf"/>
</dbReference>
<dbReference type="Pfam" id="PF01138">
    <property type="entry name" value="RNase_PH"/>
    <property type="match status" value="1"/>
</dbReference>
<dbReference type="EMBL" id="JBDODL010000140">
    <property type="protein sequence ID" value="MES1918855.1"/>
    <property type="molecule type" value="Genomic_DNA"/>
</dbReference>
<evidence type="ECO:0000256" key="3">
    <source>
        <dbReference type="ARBA" id="ARBA00006678"/>
    </source>
</evidence>
<keyword evidence="4" id="KW-0963">Cytoplasm</keyword>
<dbReference type="InterPro" id="IPR020568">
    <property type="entry name" value="Ribosomal_Su5_D2-typ_SF"/>
</dbReference>
<dbReference type="Proteomes" id="UP001439008">
    <property type="component" value="Unassembled WGS sequence"/>
</dbReference>
<dbReference type="Gene3D" id="3.30.230.70">
    <property type="entry name" value="GHMP Kinase, N-terminal domain"/>
    <property type="match status" value="1"/>
</dbReference>
<gene>
    <name evidence="7" type="primary">rrp42</name>
    <name evidence="7" type="ORF">MHBO_000751</name>
</gene>
<comment type="subcellular location">
    <subcellularLocation>
        <location evidence="2">Cytoplasm</location>
    </subcellularLocation>
    <subcellularLocation>
        <location evidence="1">Nucleus</location>
    </subcellularLocation>
</comment>
<organism evidence="7 8">
    <name type="scientific">Bonamia ostreae</name>
    <dbReference type="NCBI Taxonomy" id="126728"/>
    <lineage>
        <taxon>Eukaryota</taxon>
        <taxon>Sar</taxon>
        <taxon>Rhizaria</taxon>
        <taxon>Endomyxa</taxon>
        <taxon>Ascetosporea</taxon>
        <taxon>Haplosporida</taxon>
        <taxon>Bonamia</taxon>
    </lineage>
</organism>
<dbReference type="SUPFAM" id="SSF54211">
    <property type="entry name" value="Ribosomal protein S5 domain 2-like"/>
    <property type="match status" value="1"/>
</dbReference>
<dbReference type="PANTHER" id="PTHR11097:SF14">
    <property type="entry name" value="EXOSOME COMPLEX COMPONENT RRP45"/>
    <property type="match status" value="1"/>
</dbReference>